<dbReference type="PANTHER" id="PTHR44942">
    <property type="entry name" value="METHYLTRANSF_11 DOMAIN-CONTAINING PROTEIN"/>
    <property type="match status" value="1"/>
</dbReference>
<gene>
    <name evidence="5" type="ORF">EFY87_15945</name>
</gene>
<dbReference type="InterPro" id="IPR051052">
    <property type="entry name" value="Diverse_substrate_MTase"/>
</dbReference>
<evidence type="ECO:0000313" key="5">
    <source>
        <dbReference type="EMBL" id="RNI19910.1"/>
    </source>
</evidence>
<dbReference type="InterPro" id="IPR013216">
    <property type="entry name" value="Methyltransf_11"/>
</dbReference>
<dbReference type="InterPro" id="IPR029063">
    <property type="entry name" value="SAM-dependent_MTases_sf"/>
</dbReference>
<feature type="domain" description="Methyltransferase type 11" evidence="4">
    <location>
        <begin position="44"/>
        <end position="131"/>
    </location>
</feature>
<dbReference type="Gene3D" id="3.40.50.150">
    <property type="entry name" value="Vaccinia Virus protein VP39"/>
    <property type="match status" value="1"/>
</dbReference>
<dbReference type="AlphaFoldDB" id="A0A3M9M2X7"/>
<dbReference type="CDD" id="cd02440">
    <property type="entry name" value="AdoMet_MTases"/>
    <property type="match status" value="1"/>
</dbReference>
<dbReference type="Proteomes" id="UP000271678">
    <property type="component" value="Unassembled WGS sequence"/>
</dbReference>
<dbReference type="Pfam" id="PF08241">
    <property type="entry name" value="Methyltransf_11"/>
    <property type="match status" value="1"/>
</dbReference>
<accession>A0A3M9M2X7</accession>
<keyword evidence="6" id="KW-1185">Reference proteome</keyword>
<evidence type="ECO:0000256" key="1">
    <source>
        <dbReference type="ARBA" id="ARBA00008361"/>
    </source>
</evidence>
<protein>
    <submittedName>
        <fullName evidence="5">Class I SAM-dependent methyltransferase</fullName>
    </submittedName>
</protein>
<reference evidence="5 6" key="1">
    <citation type="submission" date="2018-11" db="EMBL/GenBank/DDBJ databases">
        <title>Draft genome of Simplicispira Flexivirga sp. BO-16.</title>
        <authorList>
            <person name="Im W.T."/>
        </authorList>
    </citation>
    <scope>NUCLEOTIDE SEQUENCE [LARGE SCALE GENOMIC DNA]</scope>
    <source>
        <strain evidence="5 6">BO-16</strain>
    </source>
</reference>
<evidence type="ECO:0000259" key="4">
    <source>
        <dbReference type="Pfam" id="PF08241"/>
    </source>
</evidence>
<proteinExistence type="inferred from homology"/>
<dbReference type="GO" id="GO:0008757">
    <property type="term" value="F:S-adenosylmethionine-dependent methyltransferase activity"/>
    <property type="evidence" value="ECO:0007669"/>
    <property type="project" value="InterPro"/>
</dbReference>
<dbReference type="EMBL" id="RJJQ01000018">
    <property type="protein sequence ID" value="RNI19910.1"/>
    <property type="molecule type" value="Genomic_DNA"/>
</dbReference>
<keyword evidence="3 5" id="KW-0808">Transferase</keyword>
<evidence type="ECO:0000256" key="2">
    <source>
        <dbReference type="ARBA" id="ARBA00022603"/>
    </source>
</evidence>
<keyword evidence="2 5" id="KW-0489">Methyltransferase</keyword>
<dbReference type="RefSeq" id="WP_123272473.1">
    <property type="nucleotide sequence ID" value="NZ_RJJQ01000018.1"/>
</dbReference>
<organism evidence="5 6">
    <name type="scientific">Flexivirga caeni</name>
    <dbReference type="NCBI Taxonomy" id="2294115"/>
    <lineage>
        <taxon>Bacteria</taxon>
        <taxon>Bacillati</taxon>
        <taxon>Actinomycetota</taxon>
        <taxon>Actinomycetes</taxon>
        <taxon>Micrococcales</taxon>
        <taxon>Dermacoccaceae</taxon>
        <taxon>Flexivirga</taxon>
    </lineage>
</organism>
<dbReference type="GO" id="GO:0032259">
    <property type="term" value="P:methylation"/>
    <property type="evidence" value="ECO:0007669"/>
    <property type="project" value="UniProtKB-KW"/>
</dbReference>
<dbReference type="OrthoDB" id="9797252at2"/>
<name>A0A3M9M2X7_9MICO</name>
<comment type="caution">
    <text evidence="5">The sequence shown here is derived from an EMBL/GenBank/DDBJ whole genome shotgun (WGS) entry which is preliminary data.</text>
</comment>
<dbReference type="SUPFAM" id="SSF53335">
    <property type="entry name" value="S-adenosyl-L-methionine-dependent methyltransferases"/>
    <property type="match status" value="1"/>
</dbReference>
<dbReference type="PANTHER" id="PTHR44942:SF4">
    <property type="entry name" value="METHYLTRANSFERASE TYPE 11 DOMAIN-CONTAINING PROTEIN"/>
    <property type="match status" value="1"/>
</dbReference>
<evidence type="ECO:0000313" key="6">
    <source>
        <dbReference type="Proteomes" id="UP000271678"/>
    </source>
</evidence>
<comment type="similarity">
    <text evidence="1">Belongs to the methyltransferase superfamily.</text>
</comment>
<sequence>MTSGRARSFGPVAETYERYRPEYPAAVVGIVQEYAARPIRTAIELGAGTGKVTRVFARQGVSVIATEPDIEMLAELHRQVPGVRTIAAPLEGLPPLGLVDLVFAAAALHWTEPAGRWDRIAGLLVPGGVFANFGGAPYLSDPALEAAEQHAQVAVGTDLPAGLTEVSDDGLHWPASELVQDPRFTDIREMVLPQRWDFPKAEWIGYLSTVSAYLVLDDEARVAALAAVAQVLPDVVEVTADVTLHLARRV</sequence>
<evidence type="ECO:0000256" key="3">
    <source>
        <dbReference type="ARBA" id="ARBA00022679"/>
    </source>
</evidence>